<comment type="function">
    <text evidence="9">Component of the type II secretion system required for the energy-dependent secretion of extracellular factors such as proteases and toxins from the periplasm.</text>
</comment>
<dbReference type="GO" id="GO:0015627">
    <property type="term" value="C:type II protein secretion system complex"/>
    <property type="evidence" value="ECO:0007669"/>
    <property type="project" value="UniProtKB-UniRule"/>
</dbReference>
<dbReference type="InterPro" id="IPR045584">
    <property type="entry name" value="Pilin-like"/>
</dbReference>
<evidence type="ECO:0000256" key="9">
    <source>
        <dbReference type="RuleBase" id="RU368030"/>
    </source>
</evidence>
<comment type="similarity">
    <text evidence="2 9">Belongs to the GSP I family.</text>
</comment>
<evidence type="ECO:0000256" key="10">
    <source>
        <dbReference type="SAM" id="MobiDB-lite"/>
    </source>
</evidence>
<evidence type="ECO:0000259" key="11">
    <source>
        <dbReference type="Pfam" id="PF02501"/>
    </source>
</evidence>
<dbReference type="AlphaFoldDB" id="A0A411LMT8"/>
<evidence type="ECO:0000313" key="12">
    <source>
        <dbReference type="EMBL" id="NNG58414.1"/>
    </source>
</evidence>
<keyword evidence="3" id="KW-1003">Cell membrane</keyword>
<keyword evidence="5 9" id="KW-0997">Cell inner membrane</keyword>
<feature type="region of interest" description="Disordered" evidence="10">
    <location>
        <begin position="1"/>
        <end position="27"/>
    </location>
</feature>
<dbReference type="NCBIfam" id="TIGR01707">
    <property type="entry name" value="gspI"/>
    <property type="match status" value="1"/>
</dbReference>
<sequence length="173" mass="17865">MGEGRFNPSRHGEVAGQRPDGGGLPQRARYAARPLHHPADGPPPRAGEDGFTLIEIMVALAVFSLAAMALVRLESATIRGASILDETLVAQMVARNVAISAVTDPQAPALGRTTGTEVNGGRSWKWTRIVSGTGDARVVRIDVAVANAGGSIVGRLTMVRPPMTAPAVGVAAS</sequence>
<accession>A0A411LMT8</accession>
<organism evidence="12 14">
    <name type="scientific">Sphingomonas paucimobilis</name>
    <name type="common">Pseudomonas paucimobilis</name>
    <dbReference type="NCBI Taxonomy" id="13689"/>
    <lineage>
        <taxon>Bacteria</taxon>
        <taxon>Pseudomonadati</taxon>
        <taxon>Pseudomonadota</taxon>
        <taxon>Alphaproteobacteria</taxon>
        <taxon>Sphingomonadales</taxon>
        <taxon>Sphingomonadaceae</taxon>
        <taxon>Sphingomonas</taxon>
    </lineage>
</organism>
<reference evidence="13 15" key="2">
    <citation type="submission" date="2020-12" db="EMBL/GenBank/DDBJ databases">
        <title>FDA dAtabase for Regulatory Grade micrObial Sequences (FDA-ARGOS): Supporting development and validation of Infectious Disease Dx tests.</title>
        <authorList>
            <person name="Sproer C."/>
            <person name="Gronow S."/>
            <person name="Severitt S."/>
            <person name="Schroder I."/>
            <person name="Tallon L."/>
            <person name="Sadzewicz L."/>
            <person name="Zhao X."/>
            <person name="Boylan J."/>
            <person name="Ott S."/>
            <person name="Bowen H."/>
            <person name="Vavikolanu K."/>
            <person name="Mehta A."/>
            <person name="Aluvathingal J."/>
            <person name="Nadendla S."/>
            <person name="Lowell S."/>
            <person name="Myers T."/>
            <person name="Yan Y."/>
            <person name="Sichtig H."/>
        </authorList>
    </citation>
    <scope>NUCLEOTIDE SEQUENCE [LARGE SCALE GENOMIC DNA]</scope>
    <source>
        <strain evidence="13 15">FDAARGOS_881</strain>
    </source>
</reference>
<dbReference type="SUPFAM" id="SSF54523">
    <property type="entry name" value="Pili subunits"/>
    <property type="match status" value="1"/>
</dbReference>
<protein>
    <recommendedName>
        <fullName evidence="9">Type II secretion system protein I</fullName>
        <shortName evidence="9">T2SS minor pseudopilin I</shortName>
    </recommendedName>
</protein>
<feature type="transmembrane region" description="Helical" evidence="9">
    <location>
        <begin position="51"/>
        <end position="71"/>
    </location>
</feature>
<evidence type="ECO:0000313" key="13">
    <source>
        <dbReference type="EMBL" id="QPT10326.1"/>
    </source>
</evidence>
<comment type="subunit">
    <text evidence="9">Type II secretion is composed of four main components: the outer membrane complex, the inner membrane complex, the cytoplasmic secretion ATPase and the periplasm-spanning pseudopilus.</text>
</comment>
<dbReference type="Pfam" id="PF02501">
    <property type="entry name" value="T2SSI"/>
    <property type="match status" value="1"/>
</dbReference>
<evidence type="ECO:0000256" key="8">
    <source>
        <dbReference type="ARBA" id="ARBA00023136"/>
    </source>
</evidence>
<gene>
    <name evidence="12" type="primary">gspI</name>
    <name evidence="12" type="ORF">HKX06_13665</name>
    <name evidence="13" type="ORF">I6G38_09085</name>
</gene>
<dbReference type="NCBIfam" id="TIGR02532">
    <property type="entry name" value="IV_pilin_GFxxxE"/>
    <property type="match status" value="1"/>
</dbReference>
<evidence type="ECO:0000256" key="3">
    <source>
        <dbReference type="ARBA" id="ARBA00022475"/>
    </source>
</evidence>
<dbReference type="InterPro" id="IPR012902">
    <property type="entry name" value="N_methyl_site"/>
</dbReference>
<evidence type="ECO:0000313" key="14">
    <source>
        <dbReference type="Proteomes" id="UP000550136"/>
    </source>
</evidence>
<keyword evidence="6 9" id="KW-0812">Transmembrane</keyword>
<dbReference type="Proteomes" id="UP000594836">
    <property type="component" value="Chromosome"/>
</dbReference>
<evidence type="ECO:0000256" key="6">
    <source>
        <dbReference type="ARBA" id="ARBA00022692"/>
    </source>
</evidence>
<dbReference type="EMBL" id="JABEOU010000035">
    <property type="protein sequence ID" value="NNG58414.1"/>
    <property type="molecule type" value="Genomic_DNA"/>
</dbReference>
<evidence type="ECO:0000256" key="1">
    <source>
        <dbReference type="ARBA" id="ARBA00004377"/>
    </source>
</evidence>
<keyword evidence="8 9" id="KW-0472">Membrane</keyword>
<evidence type="ECO:0000313" key="15">
    <source>
        <dbReference type="Proteomes" id="UP000594836"/>
    </source>
</evidence>
<evidence type="ECO:0000256" key="2">
    <source>
        <dbReference type="ARBA" id="ARBA00008358"/>
    </source>
</evidence>
<dbReference type="Proteomes" id="UP000550136">
    <property type="component" value="Unassembled WGS sequence"/>
</dbReference>
<dbReference type="InterPro" id="IPR010052">
    <property type="entry name" value="T2SS_protein-GspI"/>
</dbReference>
<evidence type="ECO:0000256" key="4">
    <source>
        <dbReference type="ARBA" id="ARBA00022481"/>
    </source>
</evidence>
<dbReference type="PANTHER" id="PTHR38779:SF2">
    <property type="entry name" value="TYPE II SECRETION SYSTEM PROTEIN I-RELATED"/>
    <property type="match status" value="1"/>
</dbReference>
<dbReference type="Gene3D" id="3.30.1300.30">
    <property type="entry name" value="GSPII I/J protein-like"/>
    <property type="match status" value="1"/>
</dbReference>
<dbReference type="Pfam" id="PF07963">
    <property type="entry name" value="N_methyl"/>
    <property type="match status" value="1"/>
</dbReference>
<evidence type="ECO:0000256" key="5">
    <source>
        <dbReference type="ARBA" id="ARBA00022519"/>
    </source>
</evidence>
<comment type="PTM">
    <text evidence="9">Cleaved by prepilin peptidase.</text>
</comment>
<evidence type="ECO:0000256" key="7">
    <source>
        <dbReference type="ARBA" id="ARBA00022989"/>
    </source>
</evidence>
<feature type="domain" description="Type II secretion system protein GspI C-terminal" evidence="11">
    <location>
        <begin position="84"/>
        <end position="154"/>
    </location>
</feature>
<name>A0A411LMT8_SPHPI</name>
<comment type="subcellular location">
    <subcellularLocation>
        <location evidence="1 9">Cell inner membrane</location>
        <topology evidence="1 9">Single-pass membrane protein</topology>
    </subcellularLocation>
</comment>
<reference evidence="12 14" key="1">
    <citation type="submission" date="2020-05" db="EMBL/GenBank/DDBJ databases">
        <title>Draft Genome Sequences of Sphingomonas sp. Isolated from the International Space Station.</title>
        <authorList>
            <person name="Bijlani S."/>
            <person name="Singh N.K."/>
            <person name="Mason C.E."/>
            <person name="Wang C.C."/>
            <person name="Venkateswaran K."/>
        </authorList>
    </citation>
    <scope>NUCLEOTIDE SEQUENCE [LARGE SCALE GENOMIC DNA]</scope>
    <source>
        <strain evidence="12 14">FKI-L5-BR-P1</strain>
    </source>
</reference>
<keyword evidence="7 9" id="KW-1133">Transmembrane helix</keyword>
<dbReference type="GO" id="GO:0005886">
    <property type="term" value="C:plasma membrane"/>
    <property type="evidence" value="ECO:0007669"/>
    <property type="project" value="UniProtKB-SubCell"/>
</dbReference>
<dbReference type="InterPro" id="IPR003413">
    <property type="entry name" value="T2SS_GspI_C"/>
</dbReference>
<keyword evidence="4 9" id="KW-0488">Methylation</keyword>
<dbReference type="PANTHER" id="PTHR38779">
    <property type="entry name" value="TYPE II SECRETION SYSTEM PROTEIN I-RELATED"/>
    <property type="match status" value="1"/>
</dbReference>
<dbReference type="OrthoDB" id="7189314at2"/>
<proteinExistence type="inferred from homology"/>
<dbReference type="EMBL" id="CP065713">
    <property type="protein sequence ID" value="QPT10326.1"/>
    <property type="molecule type" value="Genomic_DNA"/>
</dbReference>
<dbReference type="GO" id="GO:0015628">
    <property type="term" value="P:protein secretion by the type II secretion system"/>
    <property type="evidence" value="ECO:0007669"/>
    <property type="project" value="UniProtKB-UniRule"/>
</dbReference>